<proteinExistence type="inferred from homology"/>
<evidence type="ECO:0000256" key="2">
    <source>
        <dbReference type="ARBA" id="ARBA00007870"/>
    </source>
</evidence>
<accession>A0ABV5HGK9</accession>
<evidence type="ECO:0000256" key="4">
    <source>
        <dbReference type="ARBA" id="ARBA00019465"/>
    </source>
</evidence>
<dbReference type="PANTHER" id="PTHR43765:SF2">
    <property type="entry name" value="2-DEHYDROPANTOATE 2-REDUCTASE"/>
    <property type="match status" value="1"/>
</dbReference>
<dbReference type="Gene3D" id="1.10.1040.10">
    <property type="entry name" value="N-(1-d-carboxylethyl)-l-norvaline Dehydrogenase, domain 2"/>
    <property type="match status" value="1"/>
</dbReference>
<evidence type="ECO:0000256" key="8">
    <source>
        <dbReference type="ARBA" id="ARBA00032024"/>
    </source>
</evidence>
<dbReference type="InterPro" id="IPR050838">
    <property type="entry name" value="Ketopantoate_reductase"/>
</dbReference>
<dbReference type="GO" id="GO:0008677">
    <property type="term" value="F:2-dehydropantoate 2-reductase activity"/>
    <property type="evidence" value="ECO:0007669"/>
    <property type="project" value="UniProtKB-EC"/>
</dbReference>
<dbReference type="NCBIfam" id="TIGR00745">
    <property type="entry name" value="apbA_panE"/>
    <property type="match status" value="1"/>
</dbReference>
<evidence type="ECO:0000313" key="14">
    <source>
        <dbReference type="Proteomes" id="UP001589645"/>
    </source>
</evidence>
<dbReference type="InterPro" id="IPR003710">
    <property type="entry name" value="ApbA"/>
</dbReference>
<dbReference type="Gene3D" id="3.40.50.720">
    <property type="entry name" value="NAD(P)-binding Rossmann-like Domain"/>
    <property type="match status" value="1"/>
</dbReference>
<dbReference type="InterPro" id="IPR036291">
    <property type="entry name" value="NAD(P)-bd_dom_sf"/>
</dbReference>
<comment type="similarity">
    <text evidence="2 10">Belongs to the ketopantoate reductase family.</text>
</comment>
<keyword evidence="5 10" id="KW-0566">Pantothenate biosynthesis</keyword>
<dbReference type="EMBL" id="JBHMEP010000001">
    <property type="protein sequence ID" value="MFB9133366.1"/>
    <property type="molecule type" value="Genomic_DNA"/>
</dbReference>
<evidence type="ECO:0000256" key="7">
    <source>
        <dbReference type="ARBA" id="ARBA00023002"/>
    </source>
</evidence>
<evidence type="ECO:0000256" key="1">
    <source>
        <dbReference type="ARBA" id="ARBA00004994"/>
    </source>
</evidence>
<evidence type="ECO:0000256" key="6">
    <source>
        <dbReference type="ARBA" id="ARBA00022857"/>
    </source>
</evidence>
<gene>
    <name evidence="13" type="primary">panE</name>
    <name evidence="13" type="ORF">ACFFUV_00090</name>
</gene>
<dbReference type="PANTHER" id="PTHR43765">
    <property type="entry name" value="2-DEHYDROPANTOATE 2-REDUCTASE-RELATED"/>
    <property type="match status" value="1"/>
</dbReference>
<comment type="function">
    <text evidence="10">Catalyzes the NADPH-dependent reduction of ketopantoate into pantoic acid.</text>
</comment>
<feature type="domain" description="Ketopantoate reductase C-terminal" evidence="12">
    <location>
        <begin position="167"/>
        <end position="290"/>
    </location>
</feature>
<comment type="catalytic activity">
    <reaction evidence="9 10">
        <text>(R)-pantoate + NADP(+) = 2-dehydropantoate + NADPH + H(+)</text>
        <dbReference type="Rhea" id="RHEA:16233"/>
        <dbReference type="ChEBI" id="CHEBI:11561"/>
        <dbReference type="ChEBI" id="CHEBI:15378"/>
        <dbReference type="ChEBI" id="CHEBI:15980"/>
        <dbReference type="ChEBI" id="CHEBI:57783"/>
        <dbReference type="ChEBI" id="CHEBI:58349"/>
        <dbReference type="EC" id="1.1.1.169"/>
    </reaction>
</comment>
<evidence type="ECO:0000256" key="9">
    <source>
        <dbReference type="ARBA" id="ARBA00048793"/>
    </source>
</evidence>
<keyword evidence="7 10" id="KW-0560">Oxidoreductase</keyword>
<evidence type="ECO:0000256" key="5">
    <source>
        <dbReference type="ARBA" id="ARBA00022655"/>
    </source>
</evidence>
<name>A0ABV5HGK9_9VIBR</name>
<dbReference type="Pfam" id="PF02558">
    <property type="entry name" value="ApbA"/>
    <property type="match status" value="1"/>
</dbReference>
<evidence type="ECO:0000256" key="3">
    <source>
        <dbReference type="ARBA" id="ARBA00013014"/>
    </source>
</evidence>
<comment type="pathway">
    <text evidence="1 10">Cofactor biosynthesis; (R)-pantothenate biosynthesis; (R)-pantoate from 3-methyl-2-oxobutanoate: step 2/2.</text>
</comment>
<evidence type="ECO:0000313" key="13">
    <source>
        <dbReference type="EMBL" id="MFB9133366.1"/>
    </source>
</evidence>
<evidence type="ECO:0000259" key="12">
    <source>
        <dbReference type="Pfam" id="PF08546"/>
    </source>
</evidence>
<dbReference type="EC" id="1.1.1.169" evidence="3 10"/>
<dbReference type="InterPro" id="IPR013332">
    <property type="entry name" value="KPR_N"/>
</dbReference>
<feature type="domain" description="Ketopantoate reductase N-terminal" evidence="11">
    <location>
        <begin position="3"/>
        <end position="142"/>
    </location>
</feature>
<evidence type="ECO:0000259" key="11">
    <source>
        <dbReference type="Pfam" id="PF02558"/>
    </source>
</evidence>
<dbReference type="Pfam" id="PF08546">
    <property type="entry name" value="ApbA_C"/>
    <property type="match status" value="1"/>
</dbReference>
<reference evidence="13 14" key="1">
    <citation type="submission" date="2024-09" db="EMBL/GenBank/DDBJ databases">
        <authorList>
            <person name="Sun Q."/>
            <person name="Mori K."/>
        </authorList>
    </citation>
    <scope>NUCLEOTIDE SEQUENCE [LARGE SCALE GENOMIC DNA]</scope>
    <source>
        <strain evidence="13 14">CECT 8064</strain>
    </source>
</reference>
<comment type="caution">
    <text evidence="13">The sequence shown here is derived from an EMBL/GenBank/DDBJ whole genome shotgun (WGS) entry which is preliminary data.</text>
</comment>
<protein>
    <recommendedName>
        <fullName evidence="4 10">2-dehydropantoate 2-reductase</fullName>
        <ecNumber evidence="3 10">1.1.1.169</ecNumber>
    </recommendedName>
    <alternativeName>
        <fullName evidence="8 10">Ketopantoate reductase</fullName>
    </alternativeName>
</protein>
<organism evidence="13 14">
    <name type="scientific">Vibrio olivae</name>
    <dbReference type="NCBI Taxonomy" id="1243002"/>
    <lineage>
        <taxon>Bacteria</taxon>
        <taxon>Pseudomonadati</taxon>
        <taxon>Pseudomonadota</taxon>
        <taxon>Gammaproteobacteria</taxon>
        <taxon>Vibrionales</taxon>
        <taxon>Vibrionaceae</taxon>
        <taxon>Vibrio</taxon>
    </lineage>
</organism>
<dbReference type="RefSeq" id="WP_390188885.1">
    <property type="nucleotide sequence ID" value="NZ_JBHMEP010000001.1"/>
</dbReference>
<dbReference type="Proteomes" id="UP001589645">
    <property type="component" value="Unassembled WGS sequence"/>
</dbReference>
<dbReference type="InterPro" id="IPR008927">
    <property type="entry name" value="6-PGluconate_DH-like_C_sf"/>
</dbReference>
<dbReference type="InterPro" id="IPR013752">
    <property type="entry name" value="KPA_reductase"/>
</dbReference>
<evidence type="ECO:0000256" key="10">
    <source>
        <dbReference type="RuleBase" id="RU362068"/>
    </source>
</evidence>
<dbReference type="SUPFAM" id="SSF48179">
    <property type="entry name" value="6-phosphogluconate dehydrogenase C-terminal domain-like"/>
    <property type="match status" value="1"/>
</dbReference>
<sequence>MNIVVVGPGSIGTLWAYKLKQAGHKVSIQSRVDGDTLSLTINDQRPVTLPNNHLRQIADADLILVTLKAWQVSSALNQIRSHIAPEAMILLLHNGMGTAESVSQVFSSNPILLGTTTHGAFQPQKHHSKHVGLGQTLIGAHNHQALQCGFIADVLNHALPECIWQNNIQSALWNKLATNCAINPLTALHNIRNGALSEMQYQETLDQIVLEVSQVMACEGFAVAQQALRQQVDSVIEKTAENYSSMQQDIFYQRPTEIDFISGYLLNCARKHSIETPANQKLYTAIKQIENIGSCS</sequence>
<dbReference type="SUPFAM" id="SSF51735">
    <property type="entry name" value="NAD(P)-binding Rossmann-fold domains"/>
    <property type="match status" value="1"/>
</dbReference>
<dbReference type="InterPro" id="IPR013328">
    <property type="entry name" value="6PGD_dom2"/>
</dbReference>
<keyword evidence="6 10" id="KW-0521">NADP</keyword>
<dbReference type="NCBIfam" id="NF005087">
    <property type="entry name" value="PRK06522.1-1"/>
    <property type="match status" value="1"/>
</dbReference>
<keyword evidence="14" id="KW-1185">Reference proteome</keyword>